<evidence type="ECO:0000259" key="3">
    <source>
        <dbReference type="PROSITE" id="PS50181"/>
    </source>
</evidence>
<feature type="repeat" description="WD" evidence="1">
    <location>
        <begin position="272"/>
        <end position="314"/>
    </location>
</feature>
<dbReference type="Pfam" id="PF12937">
    <property type="entry name" value="F-box-like"/>
    <property type="match status" value="1"/>
</dbReference>
<evidence type="ECO:0000256" key="1">
    <source>
        <dbReference type="PROSITE-ProRule" id="PRU00221"/>
    </source>
</evidence>
<dbReference type="Gene3D" id="1.20.1280.50">
    <property type="match status" value="1"/>
</dbReference>
<proteinExistence type="predicted"/>
<dbReference type="Proteomes" id="UP001497453">
    <property type="component" value="Chromosome 10"/>
</dbReference>
<dbReference type="SUPFAM" id="SSF50978">
    <property type="entry name" value="WD40 repeat-like"/>
    <property type="match status" value="1"/>
</dbReference>
<feature type="region of interest" description="Disordered" evidence="2">
    <location>
        <begin position="678"/>
        <end position="708"/>
    </location>
</feature>
<dbReference type="SUPFAM" id="SSF81383">
    <property type="entry name" value="F-box domain"/>
    <property type="match status" value="1"/>
</dbReference>
<dbReference type="Gene3D" id="2.130.10.10">
    <property type="entry name" value="YVTN repeat-like/Quinoprotein amine dehydrogenase"/>
    <property type="match status" value="2"/>
</dbReference>
<keyword evidence="1" id="KW-0853">WD repeat</keyword>
<dbReference type="InterPro" id="IPR001680">
    <property type="entry name" value="WD40_rpt"/>
</dbReference>
<feature type="compositionally biased region" description="Low complexity" evidence="2">
    <location>
        <begin position="743"/>
        <end position="769"/>
    </location>
</feature>
<reference evidence="5" key="1">
    <citation type="submission" date="2024-04" db="EMBL/GenBank/DDBJ databases">
        <authorList>
            <person name="Shaw F."/>
            <person name="Minotto A."/>
        </authorList>
    </citation>
    <scope>NUCLEOTIDE SEQUENCE [LARGE SCALE GENOMIC DNA]</scope>
</reference>
<dbReference type="PROSITE" id="PS50082">
    <property type="entry name" value="WD_REPEATS_2"/>
    <property type="match status" value="1"/>
</dbReference>
<feature type="domain" description="F-box" evidence="3">
    <location>
        <begin position="43"/>
        <end position="89"/>
    </location>
</feature>
<evidence type="ECO:0000313" key="4">
    <source>
        <dbReference type="EMBL" id="CAL1697478.1"/>
    </source>
</evidence>
<feature type="compositionally biased region" description="Basic residues" evidence="2">
    <location>
        <begin position="15"/>
        <end position="26"/>
    </location>
</feature>
<evidence type="ECO:0000256" key="2">
    <source>
        <dbReference type="SAM" id="MobiDB-lite"/>
    </source>
</evidence>
<accession>A0ABP1CS07</accession>
<evidence type="ECO:0000313" key="5">
    <source>
        <dbReference type="Proteomes" id="UP001497453"/>
    </source>
</evidence>
<organism evidence="4 5">
    <name type="scientific">Somion occarium</name>
    <dbReference type="NCBI Taxonomy" id="3059160"/>
    <lineage>
        <taxon>Eukaryota</taxon>
        <taxon>Fungi</taxon>
        <taxon>Dikarya</taxon>
        <taxon>Basidiomycota</taxon>
        <taxon>Agaricomycotina</taxon>
        <taxon>Agaricomycetes</taxon>
        <taxon>Polyporales</taxon>
        <taxon>Cerrenaceae</taxon>
        <taxon>Somion</taxon>
    </lineage>
</organism>
<feature type="compositionally biased region" description="Polar residues" evidence="2">
    <location>
        <begin position="693"/>
        <end position="708"/>
    </location>
</feature>
<sequence>MHNRPTESNQNKDKYRTKHQQTRKHSSQYGRIQPKSKPVRGGESLLFGIPNESLTHITSFLDPPSLITLSQTNRRLYQHVADDNTWRRAFVYQFLGVLPEDDIQHGNGHDTTASSRSMMLRKMESSWKREFVFRWNLRRRWERSRSTAVTHVPTHSSIGRIHLMPVPNTVGPQSHAVLSSSLQYGIVARSFPFSGRILRGYLDAAGTLNGLGIGNPNAEFSPDLMKCAMTSDGGTAKVLWGFRNGSVAVTNAPKAMEGARPVSARWTKCQLDDAHDGAVEDAVWAGIGSTYAVTAGADGRVKLWEAKRMACLWTSPLKSGQLLKDPCVKVAADLNGGVIAGLMKSGELIIWSGLTGIVSGDVSPSEIRENRAAPPNLPPVFINPSDREPLALYMRLSPSKRVSIITAYVDDPLLYRTTVDIDDGDIERSIFGDSSAAAVTSLQPVFATNPDEPSFVIVGDKLGYVSVFPWDASGSTVAPNRRFQAHGDSAVSAIAWSPAVVVTGSSKGTIRAFDSLNFACLRTFPATGRPAIGEAPDPVSNVVVDREALAASIGSRVMGWFAGPVGRERTHHKGRHAKSSKSHPLAKWQQQVELYRDIAESRQELEHEQAHTRRTFGREREQQSTLAHLGLNEVEAVEYVLMLSREEEELRRRARAVAANADEGVFFDDFDDVSTPLPTEEHFFDSPIAGPSRATSSHHSVPSRGSRSLNGRALLHVVEPSSHKVHVSPRHPPEPLEAGPSISPNDSLPRSVSSSSSLSSSTPSPDDPLQFPSVSSTPIHRSVPGSVGSGQSAWSTPLRRSESVGGSSSPRATYSSVASSPAGEQHAFMQPSSLSSRLGNLTMGPSTSASARTELEDREAEELRFAIELSLAEARSRGEDI</sequence>
<keyword evidence="5" id="KW-1185">Reference proteome</keyword>
<dbReference type="InterPro" id="IPR036322">
    <property type="entry name" value="WD40_repeat_dom_sf"/>
</dbReference>
<feature type="compositionally biased region" description="Polar residues" evidence="2">
    <location>
        <begin position="804"/>
        <end position="819"/>
    </location>
</feature>
<dbReference type="InterPro" id="IPR036047">
    <property type="entry name" value="F-box-like_dom_sf"/>
</dbReference>
<dbReference type="SMART" id="SM00256">
    <property type="entry name" value="FBOX"/>
    <property type="match status" value="1"/>
</dbReference>
<dbReference type="PROSITE" id="PS50181">
    <property type="entry name" value="FBOX"/>
    <property type="match status" value="1"/>
</dbReference>
<dbReference type="SMART" id="SM00320">
    <property type="entry name" value="WD40"/>
    <property type="match status" value="2"/>
</dbReference>
<dbReference type="EMBL" id="OZ037953">
    <property type="protein sequence ID" value="CAL1697478.1"/>
    <property type="molecule type" value="Genomic_DNA"/>
</dbReference>
<dbReference type="InterPro" id="IPR001810">
    <property type="entry name" value="F-box_dom"/>
</dbReference>
<feature type="region of interest" description="Disordered" evidence="2">
    <location>
        <begin position="720"/>
        <end position="858"/>
    </location>
</feature>
<dbReference type="InterPro" id="IPR015943">
    <property type="entry name" value="WD40/YVTN_repeat-like_dom_sf"/>
</dbReference>
<gene>
    <name evidence="4" type="ORF">GFSPODELE1_LOCUS1678</name>
</gene>
<feature type="region of interest" description="Disordered" evidence="2">
    <location>
        <begin position="1"/>
        <end position="41"/>
    </location>
</feature>
<feature type="compositionally biased region" description="Polar residues" evidence="2">
    <location>
        <begin position="830"/>
        <end position="851"/>
    </location>
</feature>
<protein>
    <recommendedName>
        <fullName evidence="3">F-box domain-containing protein</fullName>
    </recommendedName>
</protein>
<name>A0ABP1CS07_9APHY</name>